<dbReference type="AlphaFoldDB" id="A0A7C8ZPY7"/>
<dbReference type="SMART" id="SM00213">
    <property type="entry name" value="UBQ"/>
    <property type="match status" value="2"/>
</dbReference>
<dbReference type="GO" id="GO:0031593">
    <property type="term" value="F:polyubiquitin modification-dependent protein binding"/>
    <property type="evidence" value="ECO:0007669"/>
    <property type="project" value="TreeGrafter"/>
</dbReference>
<accession>A0A7C8ZPY7</accession>
<organism evidence="2">
    <name type="scientific">Opuntia streptacantha</name>
    <name type="common">Prickly pear cactus</name>
    <name type="synonym">Opuntia cardona</name>
    <dbReference type="NCBI Taxonomy" id="393608"/>
    <lineage>
        <taxon>Eukaryota</taxon>
        <taxon>Viridiplantae</taxon>
        <taxon>Streptophyta</taxon>
        <taxon>Embryophyta</taxon>
        <taxon>Tracheophyta</taxon>
        <taxon>Spermatophyta</taxon>
        <taxon>Magnoliopsida</taxon>
        <taxon>eudicotyledons</taxon>
        <taxon>Gunneridae</taxon>
        <taxon>Pentapetalae</taxon>
        <taxon>Caryophyllales</taxon>
        <taxon>Cactineae</taxon>
        <taxon>Cactaceae</taxon>
        <taxon>Opuntioideae</taxon>
        <taxon>Opuntia</taxon>
    </lineage>
</organism>
<dbReference type="GO" id="GO:0005829">
    <property type="term" value="C:cytosol"/>
    <property type="evidence" value="ECO:0007669"/>
    <property type="project" value="TreeGrafter"/>
</dbReference>
<dbReference type="PROSITE" id="PS50053">
    <property type="entry name" value="UBIQUITIN_2"/>
    <property type="match status" value="2"/>
</dbReference>
<dbReference type="GO" id="GO:0070628">
    <property type="term" value="F:proteasome binding"/>
    <property type="evidence" value="ECO:0007669"/>
    <property type="project" value="TreeGrafter"/>
</dbReference>
<name>A0A7C8ZPY7_OPUST</name>
<dbReference type="Pfam" id="PF00240">
    <property type="entry name" value="ubiquitin"/>
    <property type="match status" value="2"/>
</dbReference>
<dbReference type="SUPFAM" id="SSF54236">
    <property type="entry name" value="Ubiquitin-like"/>
    <property type="match status" value="2"/>
</dbReference>
<dbReference type="GO" id="GO:0005654">
    <property type="term" value="C:nucleoplasm"/>
    <property type="evidence" value="ECO:0007669"/>
    <property type="project" value="TreeGrafter"/>
</dbReference>
<reference evidence="2" key="2">
    <citation type="submission" date="2020-07" db="EMBL/GenBank/DDBJ databases">
        <authorList>
            <person name="Vera ALvarez R."/>
            <person name="Arias-Moreno D.M."/>
            <person name="Jimenez-Jacinto V."/>
            <person name="Jimenez-Bremont J.F."/>
            <person name="Swaminathan K."/>
            <person name="Moose S.P."/>
            <person name="Guerrero-Gonzalez M.L."/>
            <person name="Marino-Ramirez L."/>
            <person name="Landsman D."/>
            <person name="Rodriguez-Kessler M."/>
            <person name="Delgado-Sanchez P."/>
        </authorList>
    </citation>
    <scope>NUCLEOTIDE SEQUENCE</scope>
    <source>
        <tissue evidence="2">Cladode</tissue>
    </source>
</reference>
<feature type="domain" description="Ubiquitin-like" evidence="1">
    <location>
        <begin position="4"/>
        <end position="75"/>
    </location>
</feature>
<sequence length="276" mass="31060">MSTMDVIFETEDGALFKMKVGHSHTALETKRKIHKFAGIPISHQILAHQDEVLDDSSYVESYSIAENSRIHLRIEDPCRGLPGQPKMVDLLLKVPDSTSLFCVTMNRRDSILQLKHKIHETEGLPIDRMGLYMSGKKHNLQDAKSLSDYGLLDASVIDVVIRPAVTQSRSSGSNKLKIRVVTSCLYLQVNPTDKVQVLRNQLQNLQQKIKFELLSDYFFIHKQSVIDERVSFQGNNIHQGDEIEIVSGAIPLLIQQLLAAENAHIPYCRSCSSSIP</sequence>
<dbReference type="GO" id="GO:0043161">
    <property type="term" value="P:proteasome-mediated ubiquitin-dependent protein catabolic process"/>
    <property type="evidence" value="ECO:0007669"/>
    <property type="project" value="TreeGrafter"/>
</dbReference>
<protein>
    <recommendedName>
        <fullName evidence="1">Ubiquitin-like domain-containing protein</fullName>
    </recommendedName>
</protein>
<dbReference type="PANTHER" id="PTHR10621:SF38">
    <property type="entry name" value="UBIQUITIN DOMAIN-CONTAINING PROTEIN 7SL RNA1-RELATED"/>
    <property type="match status" value="1"/>
</dbReference>
<dbReference type="InterPro" id="IPR029071">
    <property type="entry name" value="Ubiquitin-like_domsf"/>
</dbReference>
<dbReference type="EMBL" id="GISG01151380">
    <property type="protein sequence ID" value="MBA4647650.1"/>
    <property type="molecule type" value="Transcribed_RNA"/>
</dbReference>
<proteinExistence type="predicted"/>
<dbReference type="CDD" id="cd17039">
    <property type="entry name" value="Ubl_ubiquitin_like"/>
    <property type="match status" value="1"/>
</dbReference>
<evidence type="ECO:0000259" key="1">
    <source>
        <dbReference type="PROSITE" id="PS50053"/>
    </source>
</evidence>
<dbReference type="InterPro" id="IPR000626">
    <property type="entry name" value="Ubiquitin-like_dom"/>
</dbReference>
<dbReference type="Gene3D" id="3.10.20.90">
    <property type="entry name" value="Phosphatidylinositol 3-kinase Catalytic Subunit, Chain A, domain 1"/>
    <property type="match status" value="2"/>
</dbReference>
<evidence type="ECO:0000313" key="2">
    <source>
        <dbReference type="EMBL" id="MBA4647650.1"/>
    </source>
</evidence>
<dbReference type="PANTHER" id="PTHR10621">
    <property type="entry name" value="UV EXCISION REPAIR PROTEIN RAD23"/>
    <property type="match status" value="1"/>
</dbReference>
<feature type="domain" description="Ubiquitin-like" evidence="1">
    <location>
        <begin position="88"/>
        <end position="162"/>
    </location>
</feature>
<dbReference type="GO" id="GO:0043130">
    <property type="term" value="F:ubiquitin binding"/>
    <property type="evidence" value="ECO:0007669"/>
    <property type="project" value="TreeGrafter"/>
</dbReference>
<reference evidence="2" key="1">
    <citation type="journal article" date="2013" name="J. Plant Res.">
        <title>Effect of fungi and light on seed germination of three Opuntia species from semiarid lands of central Mexico.</title>
        <authorList>
            <person name="Delgado-Sanchez P."/>
            <person name="Jimenez-Bremont J.F."/>
            <person name="Guerrero-Gonzalez Mde L."/>
            <person name="Flores J."/>
        </authorList>
    </citation>
    <scope>NUCLEOTIDE SEQUENCE</scope>
    <source>
        <tissue evidence="2">Cladode</tissue>
    </source>
</reference>